<dbReference type="AlphaFoldDB" id="A0A8H5E5R3"/>
<comment type="caution">
    <text evidence="3">The sequence shown here is derived from an EMBL/GenBank/DDBJ whole genome shotgun (WGS) entry which is preliminary data.</text>
</comment>
<protein>
    <submittedName>
        <fullName evidence="3">Uncharacterized protein</fullName>
    </submittedName>
</protein>
<proteinExistence type="predicted"/>
<evidence type="ECO:0000313" key="4">
    <source>
        <dbReference type="Proteomes" id="UP000573603"/>
    </source>
</evidence>
<keyword evidence="2" id="KW-0812">Transmembrane</keyword>
<evidence type="ECO:0000256" key="2">
    <source>
        <dbReference type="SAM" id="Phobius"/>
    </source>
</evidence>
<name>A0A8H5E5R3_9HYPO</name>
<gene>
    <name evidence="3" type="ORF">FANTH_5987</name>
</gene>
<feature type="compositionally biased region" description="Low complexity" evidence="1">
    <location>
        <begin position="126"/>
        <end position="143"/>
    </location>
</feature>
<dbReference type="Proteomes" id="UP000573603">
    <property type="component" value="Unassembled WGS sequence"/>
</dbReference>
<organism evidence="3 4">
    <name type="scientific">Fusarium anthophilum</name>
    <dbReference type="NCBI Taxonomy" id="48485"/>
    <lineage>
        <taxon>Eukaryota</taxon>
        <taxon>Fungi</taxon>
        <taxon>Dikarya</taxon>
        <taxon>Ascomycota</taxon>
        <taxon>Pezizomycotina</taxon>
        <taxon>Sordariomycetes</taxon>
        <taxon>Hypocreomycetidae</taxon>
        <taxon>Hypocreales</taxon>
        <taxon>Nectriaceae</taxon>
        <taxon>Fusarium</taxon>
        <taxon>Fusarium fujikuroi species complex</taxon>
    </lineage>
</organism>
<feature type="region of interest" description="Disordered" evidence="1">
    <location>
        <begin position="190"/>
        <end position="227"/>
    </location>
</feature>
<dbReference type="EMBL" id="JABEVY010000133">
    <property type="protein sequence ID" value="KAF5248269.1"/>
    <property type="molecule type" value="Genomic_DNA"/>
</dbReference>
<evidence type="ECO:0000313" key="3">
    <source>
        <dbReference type="EMBL" id="KAF5248269.1"/>
    </source>
</evidence>
<reference evidence="3 4" key="1">
    <citation type="journal article" date="2020" name="BMC Genomics">
        <title>Correction to: Identification and distribution of gene clusters required for synthesis of sphingolipid metabolism inhibitors in diverse species of the filamentous fungus Fusarium.</title>
        <authorList>
            <person name="Kim H.S."/>
            <person name="Lohmar J.M."/>
            <person name="Busman M."/>
            <person name="Brown D.W."/>
            <person name="Naumann T.A."/>
            <person name="Divon H.H."/>
            <person name="Lysoe E."/>
            <person name="Uhlig S."/>
            <person name="Proctor R.H."/>
        </authorList>
    </citation>
    <scope>NUCLEOTIDE SEQUENCE [LARGE SCALE GENOMIC DNA]</scope>
    <source>
        <strain evidence="3 4">NRRL 25214</strain>
    </source>
</reference>
<evidence type="ECO:0000256" key="1">
    <source>
        <dbReference type="SAM" id="MobiDB-lite"/>
    </source>
</evidence>
<keyword evidence="2" id="KW-0472">Membrane</keyword>
<keyword evidence="2" id="KW-1133">Transmembrane helix</keyword>
<sequence length="227" mass="24313">MQQIIWTLQLFQLYMCHSNTLYAKLPTATETLQPSRTPKRLERRAVPSEMIACGYQNGDPAAMTTAESGSVCRFSTKNGIWRMCRSSGDSKCTLAGRCRDQHECAGGCGKTDNPKFRMTSCDTTAATETSTTSSGSATEATAEISDDNRSESRSDTGAIVGGVVGGPVVLCATTVAVLYLLRKSRTQKLETTPEMGQGMIEAPGQAETDNRPKELVGSKPSGVLANR</sequence>
<feature type="region of interest" description="Disordered" evidence="1">
    <location>
        <begin position="126"/>
        <end position="154"/>
    </location>
</feature>
<feature type="transmembrane region" description="Helical" evidence="2">
    <location>
        <begin position="158"/>
        <end position="181"/>
    </location>
</feature>
<keyword evidence="4" id="KW-1185">Reference proteome</keyword>
<accession>A0A8H5E5R3</accession>